<sequence length="705" mass="79496">MNFKQLVVRNVLRNGRAYASYFLSSLLSVMVFFIFALLYFHPTLQKSMIASGEVISSLAAMGIMVAQVVIVIMSFIFLWYTFSVFLKSRKRDFSVYLILGMSEKDLRKMIFLENLILGISASGLGILVSTIFAKFILLVSQNLLALEEGMPFYLPTKPIALTLVVYGAIFLCISLITTARIQTENLADMSKSADRPSPEAKTNWYLACASLLLLLGGYASVYLFVRCFRSAGTLGIWLLVMCVLLTIAGTFLFFNQNSIRVFTYLKGRPLFFKRTNMLTISNLVYRMKSNATLYFMIGIVASVAFVAIGTTMAVGGSDFAMTQDNSFAYVYQVNGAADGTASDYHRENVRFIQRAIEKSGVDPFVMEVLPLGIDYRSKDSKESTYLHVVPLSQVNQLLAADQKKAVSLESESSLLLFATSNSMVNNVKEHQWDQLVVDGLMSYSAKEEQDPITYQYTTQQLNLSLGAIGVVSDQMYHKILQAKQADYLAQPADSFVGTPTFIVHYLEWAKGAQADQLIRKQLNQLADQVSEQIDQFIEETPVSAEGEFTEDQLKELNALVANSFMYSSMYQNWLKTKQGNGLILMISVLIGAVFFTFAACILYFRLFGELDRDGKYHHSLHILGVSQQVRHKVVTREMLIMYFAPIGIAIVHFLVAMICLRVLIDLPVMAYVMRVLVVYMVFQLIFFFISRWRYLKHLDIKAESN</sequence>
<evidence type="ECO:0000313" key="9">
    <source>
        <dbReference type="Proteomes" id="UP000674938"/>
    </source>
</evidence>
<feature type="transmembrane region" description="Helical" evidence="6">
    <location>
        <begin position="582"/>
        <end position="604"/>
    </location>
</feature>
<evidence type="ECO:0000256" key="2">
    <source>
        <dbReference type="ARBA" id="ARBA00022475"/>
    </source>
</evidence>
<keyword evidence="6" id="KW-0813">Transport</keyword>
<dbReference type="Proteomes" id="UP000674938">
    <property type="component" value="Unassembled WGS sequence"/>
</dbReference>
<dbReference type="AlphaFoldDB" id="A0A940SUJ3"/>
<feature type="transmembrane region" description="Helical" evidence="6">
    <location>
        <begin position="21"/>
        <end position="40"/>
    </location>
</feature>
<feature type="transmembrane region" description="Helical" evidence="6">
    <location>
        <begin position="202"/>
        <end position="225"/>
    </location>
</feature>
<feature type="transmembrane region" description="Helical" evidence="6">
    <location>
        <begin position="293"/>
        <end position="315"/>
    </location>
</feature>
<name>A0A940SUJ3_9ENTE</name>
<feature type="transmembrane region" description="Helical" evidence="6">
    <location>
        <begin position="159"/>
        <end position="181"/>
    </location>
</feature>
<accession>A0A940SUJ3</accession>
<feature type="domain" description="ABC3 transporter permease C-terminal" evidence="7">
    <location>
        <begin position="67"/>
        <end position="183"/>
    </location>
</feature>
<feature type="transmembrane region" description="Helical" evidence="6">
    <location>
        <begin position="115"/>
        <end position="139"/>
    </location>
</feature>
<dbReference type="RefSeq" id="WP_209527261.1">
    <property type="nucleotide sequence ID" value="NZ_JAEEGA010000006.1"/>
</dbReference>
<reference evidence="8" key="1">
    <citation type="submission" date="2020-12" db="EMBL/GenBank/DDBJ databases">
        <title>Vagococcus allomyrinae sp. nov. and Enterococcus lavae sp. nov., isolated from the larvae of Allomyrina dichotoma.</title>
        <authorList>
            <person name="Lee S.D."/>
        </authorList>
    </citation>
    <scope>NUCLEOTIDE SEQUENCE</scope>
    <source>
        <strain evidence="8">BWB3-3</strain>
    </source>
</reference>
<dbReference type="GO" id="GO:0055085">
    <property type="term" value="P:transmembrane transport"/>
    <property type="evidence" value="ECO:0007669"/>
    <property type="project" value="UniProtKB-UniRule"/>
</dbReference>
<dbReference type="EMBL" id="JAEEGA010000006">
    <property type="protein sequence ID" value="MBP1041370.1"/>
    <property type="molecule type" value="Genomic_DNA"/>
</dbReference>
<proteinExistence type="inferred from homology"/>
<keyword evidence="2 6" id="KW-1003">Cell membrane</keyword>
<evidence type="ECO:0000256" key="5">
    <source>
        <dbReference type="ARBA" id="ARBA00023136"/>
    </source>
</evidence>
<feature type="transmembrane region" description="Helical" evidence="6">
    <location>
        <begin position="639"/>
        <end position="664"/>
    </location>
</feature>
<dbReference type="PANTHER" id="PTHR46795:SF2">
    <property type="entry name" value="ABC TRANSPORTER, PERMEASE PROTEIN"/>
    <property type="match status" value="1"/>
</dbReference>
<dbReference type="InterPro" id="IPR052536">
    <property type="entry name" value="ABC-4_Integral_Memb_Prot"/>
</dbReference>
<keyword evidence="9" id="KW-1185">Reference proteome</keyword>
<evidence type="ECO:0000313" key="8">
    <source>
        <dbReference type="EMBL" id="MBP1041370.1"/>
    </source>
</evidence>
<evidence type="ECO:0000256" key="3">
    <source>
        <dbReference type="ARBA" id="ARBA00022692"/>
    </source>
</evidence>
<dbReference type="InterPro" id="IPR027022">
    <property type="entry name" value="ABC_permease_BceB-typ"/>
</dbReference>
<evidence type="ECO:0000256" key="4">
    <source>
        <dbReference type="ARBA" id="ARBA00022989"/>
    </source>
</evidence>
<protein>
    <submittedName>
        <fullName evidence="8">ABC transporter permease</fullName>
    </submittedName>
</protein>
<dbReference type="Pfam" id="PF02687">
    <property type="entry name" value="FtsX"/>
    <property type="match status" value="1"/>
</dbReference>
<feature type="transmembrane region" description="Helical" evidence="6">
    <location>
        <begin position="60"/>
        <end position="82"/>
    </location>
</feature>
<organism evidence="8 9">
    <name type="scientific">Vagococcus allomyrinae</name>
    <dbReference type="NCBI Taxonomy" id="2794353"/>
    <lineage>
        <taxon>Bacteria</taxon>
        <taxon>Bacillati</taxon>
        <taxon>Bacillota</taxon>
        <taxon>Bacilli</taxon>
        <taxon>Lactobacillales</taxon>
        <taxon>Enterococcaceae</taxon>
        <taxon>Vagococcus</taxon>
    </lineage>
</organism>
<keyword evidence="3 6" id="KW-0812">Transmembrane</keyword>
<evidence type="ECO:0000259" key="7">
    <source>
        <dbReference type="Pfam" id="PF02687"/>
    </source>
</evidence>
<dbReference type="InterPro" id="IPR003838">
    <property type="entry name" value="ABC3_permease_C"/>
</dbReference>
<keyword evidence="5 6" id="KW-0472">Membrane</keyword>
<feature type="transmembrane region" description="Helical" evidence="6">
    <location>
        <begin position="231"/>
        <end position="254"/>
    </location>
</feature>
<dbReference type="PANTHER" id="PTHR46795">
    <property type="entry name" value="ABC TRANSPORTER PERMEASE-RELATED-RELATED"/>
    <property type="match status" value="1"/>
</dbReference>
<gene>
    <name evidence="8" type="ORF">I6N95_10170</name>
</gene>
<evidence type="ECO:0000256" key="6">
    <source>
        <dbReference type="PIRNR" id="PIRNR018968"/>
    </source>
</evidence>
<comment type="subcellular location">
    <subcellularLocation>
        <location evidence="1 6">Cell membrane</location>
        <topology evidence="1 6">Multi-pass membrane protein</topology>
    </subcellularLocation>
</comment>
<feature type="transmembrane region" description="Helical" evidence="6">
    <location>
        <begin position="670"/>
        <end position="689"/>
    </location>
</feature>
<evidence type="ECO:0000256" key="1">
    <source>
        <dbReference type="ARBA" id="ARBA00004651"/>
    </source>
</evidence>
<dbReference type="PIRSF" id="PIRSF018968">
    <property type="entry name" value="ABC_permease_BceB"/>
    <property type="match status" value="1"/>
</dbReference>
<keyword evidence="4 6" id="KW-1133">Transmembrane helix</keyword>
<comment type="caution">
    <text evidence="8">The sequence shown here is derived from an EMBL/GenBank/DDBJ whole genome shotgun (WGS) entry which is preliminary data.</text>
</comment>
<dbReference type="GO" id="GO:0005886">
    <property type="term" value="C:plasma membrane"/>
    <property type="evidence" value="ECO:0007669"/>
    <property type="project" value="UniProtKB-SubCell"/>
</dbReference>
<comment type="similarity">
    <text evidence="6">Belongs to the ABC-4 integral membrane protein family.</text>
</comment>